<evidence type="ECO:0000256" key="1">
    <source>
        <dbReference type="SAM" id="Phobius"/>
    </source>
</evidence>
<gene>
    <name evidence="3" type="ORF">V6x_35360</name>
</gene>
<proteinExistence type="predicted"/>
<dbReference type="EMBL" id="CP036347">
    <property type="protein sequence ID" value="QDU03813.1"/>
    <property type="molecule type" value="Genomic_DNA"/>
</dbReference>
<feature type="transmembrane region" description="Helical" evidence="1">
    <location>
        <begin position="24"/>
        <end position="43"/>
    </location>
</feature>
<dbReference type="Pfam" id="PF07596">
    <property type="entry name" value="SBP_bac_10"/>
    <property type="match status" value="1"/>
</dbReference>
<evidence type="ECO:0000313" key="4">
    <source>
        <dbReference type="Proteomes" id="UP000320722"/>
    </source>
</evidence>
<sequence>MNSQPDLNSGTVESTNQFTPSSRSLMTILGGCLFSILLLLFLFQNILDLPLIKQNGSTQQDDTHKVPPANVVSTRTQPEAPTFFLDRMVVATNRSDSKKNLRQINRAVIDYYKDRYRYPPHAMFKESVHPNHGWQTAILPFLGEAELYSKINLKMRWTHPVNYNLFQQQVPVYLNPLITEKVTPDGLALSHYVGNRLLLRDDFPRTYESISDGPQYTILAVERGNDFQAWGDPTSLEDPQQIIGPDKVSSFADGNQALMCDGSVRLISKDIDPAILKALSTPSSADSTGDF</sequence>
<evidence type="ECO:0000259" key="2">
    <source>
        <dbReference type="Pfam" id="PF07596"/>
    </source>
</evidence>
<keyword evidence="1" id="KW-1133">Transmembrane helix</keyword>
<keyword evidence="1" id="KW-0472">Membrane</keyword>
<name>A0A517WEY3_9PLAN</name>
<protein>
    <recommendedName>
        <fullName evidence="2">DUF1559 domain-containing protein</fullName>
    </recommendedName>
</protein>
<dbReference type="RefSeq" id="WP_145041636.1">
    <property type="nucleotide sequence ID" value="NZ_CP036347.1"/>
</dbReference>
<feature type="domain" description="DUF1559" evidence="2">
    <location>
        <begin position="94"/>
        <end position="176"/>
    </location>
</feature>
<dbReference type="InterPro" id="IPR011453">
    <property type="entry name" value="DUF1559"/>
</dbReference>
<dbReference type="Proteomes" id="UP000320722">
    <property type="component" value="Chromosome"/>
</dbReference>
<organism evidence="3 4">
    <name type="scientific">Gimesia chilikensis</name>
    <dbReference type="NCBI Taxonomy" id="2605989"/>
    <lineage>
        <taxon>Bacteria</taxon>
        <taxon>Pseudomonadati</taxon>
        <taxon>Planctomycetota</taxon>
        <taxon>Planctomycetia</taxon>
        <taxon>Planctomycetales</taxon>
        <taxon>Planctomycetaceae</taxon>
        <taxon>Gimesia</taxon>
    </lineage>
</organism>
<dbReference type="AlphaFoldDB" id="A0A517WEY3"/>
<dbReference type="PANTHER" id="PTHR30093:SF2">
    <property type="entry name" value="TYPE II SECRETION SYSTEM PROTEIN H"/>
    <property type="match status" value="1"/>
</dbReference>
<evidence type="ECO:0000313" key="3">
    <source>
        <dbReference type="EMBL" id="QDU03813.1"/>
    </source>
</evidence>
<dbReference type="PANTHER" id="PTHR30093">
    <property type="entry name" value="GENERAL SECRETION PATHWAY PROTEIN G"/>
    <property type="match status" value="1"/>
</dbReference>
<accession>A0A517WEY3</accession>
<reference evidence="3 4" key="1">
    <citation type="submission" date="2019-02" db="EMBL/GenBank/DDBJ databases">
        <title>Deep-cultivation of Planctomycetes and their phenomic and genomic characterization uncovers novel biology.</title>
        <authorList>
            <person name="Wiegand S."/>
            <person name="Jogler M."/>
            <person name="Boedeker C."/>
            <person name="Pinto D."/>
            <person name="Vollmers J."/>
            <person name="Rivas-Marin E."/>
            <person name="Kohn T."/>
            <person name="Peeters S.H."/>
            <person name="Heuer A."/>
            <person name="Rast P."/>
            <person name="Oberbeckmann S."/>
            <person name="Bunk B."/>
            <person name="Jeske O."/>
            <person name="Meyerdierks A."/>
            <person name="Storesund J.E."/>
            <person name="Kallscheuer N."/>
            <person name="Luecker S."/>
            <person name="Lage O.M."/>
            <person name="Pohl T."/>
            <person name="Merkel B.J."/>
            <person name="Hornburger P."/>
            <person name="Mueller R.-W."/>
            <person name="Bruemmer F."/>
            <person name="Labrenz M."/>
            <person name="Spormann A.M."/>
            <person name="Op den Camp H."/>
            <person name="Overmann J."/>
            <person name="Amann R."/>
            <person name="Jetten M.S.M."/>
            <person name="Mascher T."/>
            <person name="Medema M.H."/>
            <person name="Devos D.P."/>
            <person name="Kaster A.-K."/>
            <person name="Ovreas L."/>
            <person name="Rohde M."/>
            <person name="Galperin M.Y."/>
            <person name="Jogler C."/>
        </authorList>
    </citation>
    <scope>NUCLEOTIDE SEQUENCE [LARGE SCALE GENOMIC DNA]</scope>
    <source>
        <strain evidence="3 4">V6</strain>
    </source>
</reference>
<keyword evidence="1" id="KW-0812">Transmembrane</keyword>